<organism evidence="1 2">
    <name type="scientific">Alloscardovia venturai</name>
    <dbReference type="NCBI Taxonomy" id="1769421"/>
    <lineage>
        <taxon>Bacteria</taxon>
        <taxon>Bacillati</taxon>
        <taxon>Actinomycetota</taxon>
        <taxon>Actinomycetes</taxon>
        <taxon>Bifidobacteriales</taxon>
        <taxon>Bifidobacteriaceae</taxon>
        <taxon>Alloscardovia</taxon>
    </lineage>
</organism>
<sequence>MGPFMVQPFPRKCMFCFRPYLIRDTTMLNQLFCSQDCEDQYTRFMQRAKNALDNYLPLREQYLKNLALLKDSLWFLEMINDGTYQYDGEGGWQKGDELGPIVMDLVYQIRPLFGRFD</sequence>
<proteinExistence type="predicted"/>
<dbReference type="Proteomes" id="UP001597036">
    <property type="component" value="Unassembled WGS sequence"/>
</dbReference>
<reference evidence="2" key="1">
    <citation type="journal article" date="2019" name="Int. J. Syst. Evol. Microbiol.">
        <title>The Global Catalogue of Microorganisms (GCM) 10K type strain sequencing project: providing services to taxonomists for standard genome sequencing and annotation.</title>
        <authorList>
            <consortium name="The Broad Institute Genomics Platform"/>
            <consortium name="The Broad Institute Genome Sequencing Center for Infectious Disease"/>
            <person name="Wu L."/>
            <person name="Ma J."/>
        </authorList>
    </citation>
    <scope>NUCLEOTIDE SEQUENCE [LARGE SCALE GENOMIC DNA]</scope>
    <source>
        <strain evidence="2">CCM 8604</strain>
    </source>
</reference>
<protein>
    <submittedName>
        <fullName evidence="1">Uncharacterized protein</fullName>
    </submittedName>
</protein>
<name>A0ABW2YAM8_9BIFI</name>
<dbReference type="RefSeq" id="WP_377939398.1">
    <property type="nucleotide sequence ID" value="NZ_JBHTHQ010000025.1"/>
</dbReference>
<gene>
    <name evidence="1" type="ORF">ACFQY8_07760</name>
</gene>
<evidence type="ECO:0000313" key="1">
    <source>
        <dbReference type="EMBL" id="MFD0705636.1"/>
    </source>
</evidence>
<evidence type="ECO:0000313" key="2">
    <source>
        <dbReference type="Proteomes" id="UP001597036"/>
    </source>
</evidence>
<accession>A0ABW2YAM8</accession>
<dbReference type="EMBL" id="JBHTHQ010000025">
    <property type="protein sequence ID" value="MFD0705636.1"/>
    <property type="molecule type" value="Genomic_DNA"/>
</dbReference>
<comment type="caution">
    <text evidence="1">The sequence shown here is derived from an EMBL/GenBank/DDBJ whole genome shotgun (WGS) entry which is preliminary data.</text>
</comment>
<keyword evidence="2" id="KW-1185">Reference proteome</keyword>